<dbReference type="RefSeq" id="WP_088842473.1">
    <property type="nucleotide sequence ID" value="NZ_FYEW01000001.1"/>
</dbReference>
<evidence type="ECO:0000313" key="4">
    <source>
        <dbReference type="Proteomes" id="UP000198131"/>
    </source>
</evidence>
<evidence type="ECO:0000256" key="1">
    <source>
        <dbReference type="SAM" id="Coils"/>
    </source>
</evidence>
<feature type="coiled-coil region" evidence="1">
    <location>
        <begin position="1"/>
        <end position="28"/>
    </location>
</feature>
<keyword evidence="4" id="KW-1185">Reference proteome</keyword>
<feature type="region of interest" description="Disordered" evidence="2">
    <location>
        <begin position="81"/>
        <end position="101"/>
    </location>
</feature>
<dbReference type="EMBL" id="FYEW01000001">
    <property type="protein sequence ID" value="SNC65110.1"/>
    <property type="molecule type" value="Genomic_DNA"/>
</dbReference>
<keyword evidence="1" id="KW-0175">Coiled coil</keyword>
<proteinExistence type="predicted"/>
<dbReference type="AlphaFoldDB" id="A0A212TGU9"/>
<sequence length="119" mass="13376">MEDITTTAEQLIEELEQLLDRHETLTFNRQRLGNGIITSLSSGTTILLQFASVDLRSLLEQLCHEADIEFSGRCYHTDGEYGGQRMESFDDGESDEVSAEEIRGSYESLRTNAAQIQQA</sequence>
<protein>
    <submittedName>
        <fullName evidence="3">Uncharacterized protein</fullName>
    </submittedName>
</protein>
<organism evidence="3 4">
    <name type="scientific">Hymenobacter gelipurpurascens</name>
    <dbReference type="NCBI Taxonomy" id="89968"/>
    <lineage>
        <taxon>Bacteria</taxon>
        <taxon>Pseudomonadati</taxon>
        <taxon>Bacteroidota</taxon>
        <taxon>Cytophagia</taxon>
        <taxon>Cytophagales</taxon>
        <taxon>Hymenobacteraceae</taxon>
        <taxon>Hymenobacter</taxon>
    </lineage>
</organism>
<feature type="compositionally biased region" description="Acidic residues" evidence="2">
    <location>
        <begin position="89"/>
        <end position="99"/>
    </location>
</feature>
<dbReference type="Proteomes" id="UP000198131">
    <property type="component" value="Unassembled WGS sequence"/>
</dbReference>
<evidence type="ECO:0000313" key="3">
    <source>
        <dbReference type="EMBL" id="SNC65110.1"/>
    </source>
</evidence>
<reference evidence="4" key="1">
    <citation type="submission" date="2017-06" db="EMBL/GenBank/DDBJ databases">
        <authorList>
            <person name="Varghese N."/>
            <person name="Submissions S."/>
        </authorList>
    </citation>
    <scope>NUCLEOTIDE SEQUENCE [LARGE SCALE GENOMIC DNA]</scope>
    <source>
        <strain evidence="4">DSM 11116</strain>
    </source>
</reference>
<name>A0A212TGU9_9BACT</name>
<accession>A0A212TGU9</accession>
<gene>
    <name evidence="3" type="ORF">SAMN06265337_1217</name>
</gene>
<evidence type="ECO:0000256" key="2">
    <source>
        <dbReference type="SAM" id="MobiDB-lite"/>
    </source>
</evidence>